<feature type="region of interest" description="Disordered" evidence="1">
    <location>
        <begin position="1"/>
        <end position="22"/>
    </location>
</feature>
<evidence type="ECO:0000313" key="2">
    <source>
        <dbReference type="EMBL" id="TQV94742.1"/>
    </source>
</evidence>
<name>A0A545UZ41_9HYPO</name>
<reference evidence="2 3" key="1">
    <citation type="journal article" date="2019" name="Appl. Microbiol. Biotechnol.">
        <title>Genome sequence of Isaria javanica and comparative genome analysis insights into family S53 peptidase evolution in fungal entomopathogens.</title>
        <authorList>
            <person name="Lin R."/>
            <person name="Zhang X."/>
            <person name="Xin B."/>
            <person name="Zou M."/>
            <person name="Gao Y."/>
            <person name="Qin F."/>
            <person name="Hu Q."/>
            <person name="Xie B."/>
            <person name="Cheng X."/>
        </authorList>
    </citation>
    <scope>NUCLEOTIDE SEQUENCE [LARGE SCALE GENOMIC DNA]</scope>
    <source>
        <strain evidence="2 3">IJ1G</strain>
    </source>
</reference>
<dbReference type="AlphaFoldDB" id="A0A545UZ41"/>
<dbReference type="EMBL" id="SPUK01000009">
    <property type="protein sequence ID" value="TQV94742.1"/>
    <property type="molecule type" value="Genomic_DNA"/>
</dbReference>
<gene>
    <name evidence="2" type="ORF">IF1G_06753</name>
</gene>
<dbReference type="Proteomes" id="UP000315783">
    <property type="component" value="Unassembled WGS sequence"/>
</dbReference>
<comment type="caution">
    <text evidence="2">The sequence shown here is derived from an EMBL/GenBank/DDBJ whole genome shotgun (WGS) entry which is preliminary data.</text>
</comment>
<protein>
    <submittedName>
        <fullName evidence="2">Uncharacterized protein</fullName>
    </submittedName>
</protein>
<sequence>MWDNGPGQPSLPQPRHEPTGEHGLSSVLLGHVEFLHALRITQFNPQWLVSLLELHTHPAVWPHYKPVRHRFSLLDLHNWAHAIPPSLEAVTDTWNVFWDYASQSCNPSQSCRLALPSARGGAHQTAHRSGEAMLRT</sequence>
<evidence type="ECO:0000313" key="3">
    <source>
        <dbReference type="Proteomes" id="UP000315783"/>
    </source>
</evidence>
<accession>A0A545UZ41</accession>
<evidence type="ECO:0000256" key="1">
    <source>
        <dbReference type="SAM" id="MobiDB-lite"/>
    </source>
</evidence>
<proteinExistence type="predicted"/>
<organism evidence="2 3">
    <name type="scientific">Cordyceps javanica</name>
    <dbReference type="NCBI Taxonomy" id="43265"/>
    <lineage>
        <taxon>Eukaryota</taxon>
        <taxon>Fungi</taxon>
        <taxon>Dikarya</taxon>
        <taxon>Ascomycota</taxon>
        <taxon>Pezizomycotina</taxon>
        <taxon>Sordariomycetes</taxon>
        <taxon>Hypocreomycetidae</taxon>
        <taxon>Hypocreales</taxon>
        <taxon>Cordycipitaceae</taxon>
        <taxon>Cordyceps</taxon>
    </lineage>
</organism>
<keyword evidence="3" id="KW-1185">Reference proteome</keyword>